<keyword evidence="9" id="KW-1185">Reference proteome</keyword>
<feature type="compositionally biased region" description="Basic residues" evidence="5">
    <location>
        <begin position="598"/>
        <end position="607"/>
    </location>
</feature>
<evidence type="ECO:0000256" key="5">
    <source>
        <dbReference type="SAM" id="MobiDB-lite"/>
    </source>
</evidence>
<sequence length="712" mass="80448">MSDPRFARFKTDPRFRRIKKDEAKVVVDDRFKSIFDGGKKKQGKKPQARVDKYGRPLADTHEQENLRRFYRLEDEDAEKDEPQVTAGPDYARGAVLLESSDEEDVRHDERADESDDSDAGGIITLGRDVSKPIPVPGDEELEIDLDEDTHAALDAQVAAYAQENPEQDASVDIQRTRRLAVVNLDWDHVRAIHLYKIVSSLVSPTAPALASSSNDTVTQGKQPKGATSRQARGKVLSVRVYPSEFGKERMAREEKEGPPPEVFKKKGADDEEINERTIYETGDGEDYDEDALRKYQLERLRYYYAIVECDTVQAASHIYSELEGTELERSANVFDLSFVPDDMTFDDEFRDEATHDLNVQYKGLEFVTDALRHSKVKLTWDEDDPERVKITRRNLTRKELEENDFKAYLASSTSGSESEGESSRRKKGDKAASRDKLRALLLSGDNELPEGWSQGAGGDDEDDVDMEVTFAPGLSNVNQDRDETTLEKYQRKMKEKKKKRKEEMKEKAKSRDDEKPDAKDDFFAGSSDEDEAESADDEGETHKKGKHSTKGKAKEKSESAPRHISTAEELALLAASENPGAEPKHFNMKAVVKAEKGKKGKKKGKKGKLGEEENELQEDFSIDVKDERFKAVHEDHTFAIDPSNPRFKKTKSMSALLEERSKRQRNTSARHEERVAAKSQEVSGEKSLQSLVESVKRKSAATDRGMGKRRKV</sequence>
<dbReference type="InterPro" id="IPR012580">
    <property type="entry name" value="NUC153"/>
</dbReference>
<gene>
    <name evidence="8" type="ORF">CERSUDRAFT_90716</name>
</gene>
<feature type="region of interest" description="Disordered" evidence="5">
    <location>
        <begin position="206"/>
        <end position="233"/>
    </location>
</feature>
<feature type="region of interest" description="Disordered" evidence="5">
    <location>
        <begin position="35"/>
        <end position="138"/>
    </location>
</feature>
<feature type="region of interest" description="Disordered" evidence="5">
    <location>
        <begin position="408"/>
        <end position="615"/>
    </location>
</feature>
<dbReference type="GO" id="GO:0003723">
    <property type="term" value="F:RNA binding"/>
    <property type="evidence" value="ECO:0007669"/>
    <property type="project" value="TreeGrafter"/>
</dbReference>
<dbReference type="Proteomes" id="UP000016930">
    <property type="component" value="Unassembled WGS sequence"/>
</dbReference>
<evidence type="ECO:0000259" key="6">
    <source>
        <dbReference type="Pfam" id="PF08159"/>
    </source>
</evidence>
<feature type="compositionally biased region" description="Basic and acidic residues" evidence="5">
    <location>
        <begin position="429"/>
        <end position="438"/>
    </location>
</feature>
<proteinExistence type="inferred from homology"/>
<dbReference type="InterPro" id="IPR039754">
    <property type="entry name" value="Esf1"/>
</dbReference>
<protein>
    <submittedName>
        <fullName evidence="8">Uncharacterized protein</fullName>
    </submittedName>
</protein>
<evidence type="ECO:0000313" key="9">
    <source>
        <dbReference type="Proteomes" id="UP000016930"/>
    </source>
</evidence>
<name>M2RCE1_CERS8</name>
<dbReference type="OrthoDB" id="431825at2759"/>
<keyword evidence="4" id="KW-0539">Nucleus</keyword>
<feature type="compositionally biased region" description="Polar residues" evidence="5">
    <location>
        <begin position="210"/>
        <end position="230"/>
    </location>
</feature>
<accession>M2RCE1</accession>
<evidence type="ECO:0000313" key="8">
    <source>
        <dbReference type="EMBL" id="EMD42120.1"/>
    </source>
</evidence>
<dbReference type="Pfam" id="PF25121">
    <property type="entry name" value="RRM_ESF1"/>
    <property type="match status" value="1"/>
</dbReference>
<feature type="compositionally biased region" description="Basic and acidic residues" evidence="5">
    <location>
        <begin position="501"/>
        <end position="522"/>
    </location>
</feature>
<feature type="domain" description="NUC153" evidence="6">
    <location>
        <begin position="626"/>
        <end position="653"/>
    </location>
</feature>
<feature type="region of interest" description="Disordered" evidence="5">
    <location>
        <begin position="635"/>
        <end position="712"/>
    </location>
</feature>
<feature type="domain" description="ESF1 RRM" evidence="7">
    <location>
        <begin position="176"/>
        <end position="354"/>
    </location>
</feature>
<dbReference type="HOGENOM" id="CLU_010564_0_0_1"/>
<evidence type="ECO:0000256" key="3">
    <source>
        <dbReference type="ARBA" id="ARBA00023054"/>
    </source>
</evidence>
<dbReference type="STRING" id="914234.M2RCE1"/>
<comment type="subcellular location">
    <subcellularLocation>
        <location evidence="1">Nucleus</location>
        <location evidence="1">Nucleolus</location>
    </subcellularLocation>
</comment>
<dbReference type="GO" id="GO:0006364">
    <property type="term" value="P:rRNA processing"/>
    <property type="evidence" value="ECO:0007669"/>
    <property type="project" value="InterPro"/>
</dbReference>
<feature type="compositionally biased region" description="Basic and acidic residues" evidence="5">
    <location>
        <begin position="552"/>
        <end position="561"/>
    </location>
</feature>
<organism evidence="8 9">
    <name type="scientific">Ceriporiopsis subvermispora (strain B)</name>
    <name type="common">White-rot fungus</name>
    <name type="synonym">Gelatoporia subvermispora</name>
    <dbReference type="NCBI Taxonomy" id="914234"/>
    <lineage>
        <taxon>Eukaryota</taxon>
        <taxon>Fungi</taxon>
        <taxon>Dikarya</taxon>
        <taxon>Basidiomycota</taxon>
        <taxon>Agaricomycotina</taxon>
        <taxon>Agaricomycetes</taxon>
        <taxon>Polyporales</taxon>
        <taxon>Gelatoporiaceae</taxon>
        <taxon>Gelatoporia</taxon>
    </lineage>
</organism>
<keyword evidence="3" id="KW-0175">Coiled coil</keyword>
<dbReference type="AlphaFoldDB" id="M2RCE1"/>
<evidence type="ECO:0000256" key="2">
    <source>
        <dbReference type="ARBA" id="ARBA00009087"/>
    </source>
</evidence>
<evidence type="ECO:0000256" key="1">
    <source>
        <dbReference type="ARBA" id="ARBA00004604"/>
    </source>
</evidence>
<dbReference type="InterPro" id="IPR056750">
    <property type="entry name" value="RRM_ESF1"/>
</dbReference>
<feature type="compositionally biased region" description="Acidic residues" evidence="5">
    <location>
        <begin position="527"/>
        <end position="539"/>
    </location>
</feature>
<feature type="compositionally biased region" description="Basic and acidic residues" evidence="5">
    <location>
        <begin position="479"/>
        <end position="492"/>
    </location>
</feature>
<comment type="similarity">
    <text evidence="2">Belongs to the ESF1 family.</text>
</comment>
<evidence type="ECO:0000259" key="7">
    <source>
        <dbReference type="Pfam" id="PF25121"/>
    </source>
</evidence>
<feature type="compositionally biased region" description="Basic and acidic residues" evidence="5">
    <location>
        <begin position="48"/>
        <end position="72"/>
    </location>
</feature>
<feature type="compositionally biased region" description="Polar residues" evidence="5">
    <location>
        <begin position="680"/>
        <end position="692"/>
    </location>
</feature>
<dbReference type="Pfam" id="PF08159">
    <property type="entry name" value="NUC153"/>
    <property type="match status" value="1"/>
</dbReference>
<feature type="compositionally biased region" description="Low complexity" evidence="5">
    <location>
        <begin position="567"/>
        <end position="577"/>
    </location>
</feature>
<dbReference type="PANTHER" id="PTHR12202:SF0">
    <property type="entry name" value="ESF1 HOMOLOG"/>
    <property type="match status" value="1"/>
</dbReference>
<dbReference type="PANTHER" id="PTHR12202">
    <property type="entry name" value="ESF1 HOMOLOG"/>
    <property type="match status" value="1"/>
</dbReference>
<reference evidence="8 9" key="1">
    <citation type="journal article" date="2012" name="Proc. Natl. Acad. Sci. U.S.A.">
        <title>Comparative genomics of Ceriporiopsis subvermispora and Phanerochaete chrysosporium provide insight into selective ligninolysis.</title>
        <authorList>
            <person name="Fernandez-Fueyo E."/>
            <person name="Ruiz-Duenas F.J."/>
            <person name="Ferreira P."/>
            <person name="Floudas D."/>
            <person name="Hibbett D.S."/>
            <person name="Canessa P."/>
            <person name="Larrondo L.F."/>
            <person name="James T.Y."/>
            <person name="Seelenfreund D."/>
            <person name="Lobos S."/>
            <person name="Polanco R."/>
            <person name="Tello M."/>
            <person name="Honda Y."/>
            <person name="Watanabe T."/>
            <person name="Watanabe T."/>
            <person name="Ryu J.S."/>
            <person name="Kubicek C.P."/>
            <person name="Schmoll M."/>
            <person name="Gaskell J."/>
            <person name="Hammel K.E."/>
            <person name="St John F.J."/>
            <person name="Vanden Wymelenberg A."/>
            <person name="Sabat G."/>
            <person name="Splinter BonDurant S."/>
            <person name="Syed K."/>
            <person name="Yadav J.S."/>
            <person name="Doddapaneni H."/>
            <person name="Subramanian V."/>
            <person name="Lavin J.L."/>
            <person name="Oguiza J.A."/>
            <person name="Perez G."/>
            <person name="Pisabarro A.G."/>
            <person name="Ramirez L."/>
            <person name="Santoyo F."/>
            <person name="Master E."/>
            <person name="Coutinho P.M."/>
            <person name="Henrissat B."/>
            <person name="Lombard V."/>
            <person name="Magnuson J.K."/>
            <person name="Kuees U."/>
            <person name="Hori C."/>
            <person name="Igarashi K."/>
            <person name="Samejima M."/>
            <person name="Held B.W."/>
            <person name="Barry K.W."/>
            <person name="LaButti K.M."/>
            <person name="Lapidus A."/>
            <person name="Lindquist E.A."/>
            <person name="Lucas S.M."/>
            <person name="Riley R."/>
            <person name="Salamov A.A."/>
            <person name="Hoffmeister D."/>
            <person name="Schwenk D."/>
            <person name="Hadar Y."/>
            <person name="Yarden O."/>
            <person name="de Vries R.P."/>
            <person name="Wiebenga A."/>
            <person name="Stenlid J."/>
            <person name="Eastwood D."/>
            <person name="Grigoriev I.V."/>
            <person name="Berka R.M."/>
            <person name="Blanchette R.A."/>
            <person name="Kersten P."/>
            <person name="Martinez A.T."/>
            <person name="Vicuna R."/>
            <person name="Cullen D."/>
        </authorList>
    </citation>
    <scope>NUCLEOTIDE SEQUENCE [LARGE SCALE GENOMIC DNA]</scope>
    <source>
        <strain evidence="8 9">B</strain>
    </source>
</reference>
<dbReference type="GO" id="GO:0005730">
    <property type="term" value="C:nucleolus"/>
    <property type="evidence" value="ECO:0007669"/>
    <property type="project" value="UniProtKB-SubCell"/>
</dbReference>
<evidence type="ECO:0000256" key="4">
    <source>
        <dbReference type="ARBA" id="ARBA00023242"/>
    </source>
</evidence>
<dbReference type="EMBL" id="KB445791">
    <property type="protein sequence ID" value="EMD42120.1"/>
    <property type="molecule type" value="Genomic_DNA"/>
</dbReference>